<dbReference type="Gene3D" id="3.40.50.720">
    <property type="entry name" value="NAD(P)-binding Rossmann-like Domain"/>
    <property type="match status" value="1"/>
</dbReference>
<dbReference type="InterPro" id="IPR055170">
    <property type="entry name" value="GFO_IDH_MocA-like_dom"/>
</dbReference>
<sequence>MRQKKIRIGVVGVGHLGEIHVRNLKNITHDTPYVEFAGIFDVNLARAEEIGERYKVRVFSTYRDLLDSVDAVICVVPTQFHYQVGKEALESGKHLFLEKPMAKSYEEAEEILALSKKKGLILQIGHVERFNPAFTAVARYIERPLFAEIHRLSIFNPRGVDVDVILDLMIHDIDIVLLFFKEEPISIDAVGAPIVTEKIDIANSRLTFPSGAVATLTASRVSFKKIRKARFFQINSYIAIDYLQRTVEMFRRHNDEILPYFPEVDTSVEPINLELRAFINSLVEQKEPPVTGEEGLRALKVALAISEKVHENLKNYMIRYPEEFGITPG</sequence>
<evidence type="ECO:0000313" key="3">
    <source>
        <dbReference type="EMBL" id="HGL16789.1"/>
    </source>
</evidence>
<evidence type="ECO:0000259" key="1">
    <source>
        <dbReference type="Pfam" id="PF01408"/>
    </source>
</evidence>
<dbReference type="PANTHER" id="PTHR43377:SF1">
    <property type="entry name" value="BILIVERDIN REDUCTASE A"/>
    <property type="match status" value="1"/>
</dbReference>
<dbReference type="SUPFAM" id="SSF51735">
    <property type="entry name" value="NAD(P)-binding Rossmann-fold domains"/>
    <property type="match status" value="1"/>
</dbReference>
<dbReference type="AlphaFoldDB" id="A0A7V3ZWB9"/>
<dbReference type="SUPFAM" id="SSF55347">
    <property type="entry name" value="Glyceraldehyde-3-phosphate dehydrogenase-like, C-terminal domain"/>
    <property type="match status" value="1"/>
</dbReference>
<dbReference type="EMBL" id="DTDJ01000006">
    <property type="protein sequence ID" value="HGL16789.1"/>
    <property type="molecule type" value="Genomic_DNA"/>
</dbReference>
<dbReference type="InterPro" id="IPR036291">
    <property type="entry name" value="NAD(P)-bd_dom_sf"/>
</dbReference>
<name>A0A7V3ZWB9_UNCW3</name>
<dbReference type="InterPro" id="IPR000683">
    <property type="entry name" value="Gfo/Idh/MocA-like_OxRdtase_N"/>
</dbReference>
<dbReference type="PANTHER" id="PTHR43377">
    <property type="entry name" value="BILIVERDIN REDUCTASE A"/>
    <property type="match status" value="1"/>
</dbReference>
<feature type="domain" description="Gfo/Idh/MocA-like oxidoreductase N-terminal" evidence="1">
    <location>
        <begin position="6"/>
        <end position="126"/>
    </location>
</feature>
<reference evidence="3" key="1">
    <citation type="journal article" date="2020" name="mSystems">
        <title>Genome- and Community-Level Interaction Insights into Carbon Utilization and Element Cycling Functions of Hydrothermarchaeota in Hydrothermal Sediment.</title>
        <authorList>
            <person name="Zhou Z."/>
            <person name="Liu Y."/>
            <person name="Xu W."/>
            <person name="Pan J."/>
            <person name="Luo Z.H."/>
            <person name="Li M."/>
        </authorList>
    </citation>
    <scope>NUCLEOTIDE SEQUENCE [LARGE SCALE GENOMIC DNA]</scope>
    <source>
        <strain evidence="3">SpSt-69</strain>
    </source>
</reference>
<dbReference type="Pfam" id="PF22725">
    <property type="entry name" value="GFO_IDH_MocA_C3"/>
    <property type="match status" value="1"/>
</dbReference>
<dbReference type="Gene3D" id="3.30.360.10">
    <property type="entry name" value="Dihydrodipicolinate Reductase, domain 2"/>
    <property type="match status" value="1"/>
</dbReference>
<comment type="caution">
    <text evidence="3">The sequence shown here is derived from an EMBL/GenBank/DDBJ whole genome shotgun (WGS) entry which is preliminary data.</text>
</comment>
<protein>
    <submittedName>
        <fullName evidence="3">Gfo/Idh/MocA family oxidoreductase</fullName>
    </submittedName>
</protein>
<gene>
    <name evidence="3" type="ORF">ENU66_00375</name>
</gene>
<organism evidence="3">
    <name type="scientific">candidate division WOR-3 bacterium</name>
    <dbReference type="NCBI Taxonomy" id="2052148"/>
    <lineage>
        <taxon>Bacteria</taxon>
        <taxon>Bacteria division WOR-3</taxon>
    </lineage>
</organism>
<accession>A0A7V3ZWB9</accession>
<dbReference type="Pfam" id="PF01408">
    <property type="entry name" value="GFO_IDH_MocA"/>
    <property type="match status" value="1"/>
</dbReference>
<feature type="domain" description="GFO/IDH/MocA-like oxidoreductase" evidence="2">
    <location>
        <begin position="164"/>
        <end position="224"/>
    </location>
</feature>
<proteinExistence type="predicted"/>
<evidence type="ECO:0000259" key="2">
    <source>
        <dbReference type="Pfam" id="PF22725"/>
    </source>
</evidence>
<dbReference type="GO" id="GO:0000166">
    <property type="term" value="F:nucleotide binding"/>
    <property type="evidence" value="ECO:0007669"/>
    <property type="project" value="InterPro"/>
</dbReference>
<dbReference type="InterPro" id="IPR051450">
    <property type="entry name" value="Gfo/Idh/MocA_Oxidoreductases"/>
</dbReference>